<gene>
    <name evidence="1" type="ORF">SOO65_12675</name>
</gene>
<dbReference type="KEGG" id="psti:SOO65_12675"/>
<sequence>MKVLAQLITFVMIVLSITFLKTSIDLPKVEKQQSAGIELVLDLADDMADPEAEDDSNEIEFHETEYFLSSQKFIFPQEVGTHLFLDDYPTFFHSYINSIYVPPLTHSLS</sequence>
<evidence type="ECO:0000313" key="1">
    <source>
        <dbReference type="EMBL" id="WPU63543.1"/>
    </source>
</evidence>
<accession>A0AAX4HJY8</accession>
<dbReference type="RefSeq" id="WP_321390433.1">
    <property type="nucleotide sequence ID" value="NZ_CP139487.1"/>
</dbReference>
<dbReference type="EMBL" id="CP139487">
    <property type="protein sequence ID" value="WPU63543.1"/>
    <property type="molecule type" value="Genomic_DNA"/>
</dbReference>
<keyword evidence="2" id="KW-1185">Reference proteome</keyword>
<evidence type="ECO:0000313" key="2">
    <source>
        <dbReference type="Proteomes" id="UP001324634"/>
    </source>
</evidence>
<dbReference type="AlphaFoldDB" id="A0AAX4HJY8"/>
<reference evidence="1 2" key="1">
    <citation type="submission" date="2023-11" db="EMBL/GenBank/DDBJ databases">
        <title>Peredibacter starrii A3.12.</title>
        <authorList>
            <person name="Mitchell R.J."/>
        </authorList>
    </citation>
    <scope>NUCLEOTIDE SEQUENCE [LARGE SCALE GENOMIC DNA]</scope>
    <source>
        <strain evidence="1 2">A3.12</strain>
    </source>
</reference>
<dbReference type="Proteomes" id="UP001324634">
    <property type="component" value="Chromosome"/>
</dbReference>
<proteinExistence type="predicted"/>
<name>A0AAX4HJY8_9BACT</name>
<organism evidence="1 2">
    <name type="scientific">Peredibacter starrii</name>
    <dbReference type="NCBI Taxonomy" id="28202"/>
    <lineage>
        <taxon>Bacteria</taxon>
        <taxon>Pseudomonadati</taxon>
        <taxon>Bdellovibrionota</taxon>
        <taxon>Bacteriovoracia</taxon>
        <taxon>Bacteriovoracales</taxon>
        <taxon>Bacteriovoracaceae</taxon>
        <taxon>Peredibacter</taxon>
    </lineage>
</organism>
<protein>
    <submittedName>
        <fullName evidence="1">Uncharacterized protein</fullName>
    </submittedName>
</protein>